<gene>
    <name evidence="1" type="ORF">E2605_11740</name>
</gene>
<dbReference type="AlphaFoldDB" id="A0A4Y8L1Y2"/>
<name>A0A4Y8L1Y2_9BACT</name>
<sequence length="120" mass="14053">MKTKEIFTPEFASNPQLTLDVLNKLVKDGHVADQDMYQSGTFLFMEVFENDQTKKILSQVISDMEAYKKYNNESFVSDESTEIGLCALQDEHRKLFYKDGKEIKWDDESVEFVFDENFVK</sequence>
<comment type="caution">
    <text evidence="1">The sequence shown here is derived from an EMBL/GenBank/DDBJ whole genome shotgun (WGS) entry which is preliminary data.</text>
</comment>
<proteinExistence type="predicted"/>
<accession>A0A4Y8L1Y2</accession>
<reference evidence="1 2" key="1">
    <citation type="submission" date="2019-03" db="EMBL/GenBank/DDBJ databases">
        <title>San Antonio Military Medical Center submission to MRSN (WRAIR), pending publication.</title>
        <authorList>
            <person name="Blyth D.M."/>
            <person name="Mccarthy S.L."/>
            <person name="Schall S.E."/>
            <person name="Stam J.A."/>
            <person name="Ong A.C."/>
            <person name="Mcgann P.T."/>
        </authorList>
    </citation>
    <scope>NUCLEOTIDE SEQUENCE [LARGE SCALE GENOMIC DNA]</scope>
    <source>
        <strain evidence="1 2">MRSN571793</strain>
    </source>
</reference>
<dbReference type="EMBL" id="SOML01000007">
    <property type="protein sequence ID" value="TFD95512.1"/>
    <property type="molecule type" value="Genomic_DNA"/>
</dbReference>
<keyword evidence="2" id="KW-1185">Reference proteome</keyword>
<evidence type="ECO:0000313" key="2">
    <source>
        <dbReference type="Proteomes" id="UP000297861"/>
    </source>
</evidence>
<evidence type="ECO:0000313" key="1">
    <source>
        <dbReference type="EMBL" id="TFD95512.1"/>
    </source>
</evidence>
<dbReference type="RefSeq" id="WP_134436563.1">
    <property type="nucleotide sequence ID" value="NZ_SOML01000007.1"/>
</dbReference>
<dbReference type="OrthoDB" id="1495874at2"/>
<organism evidence="1 2">
    <name type="scientific">Dysgonomonas capnocytophagoides</name>
    <dbReference type="NCBI Taxonomy" id="45254"/>
    <lineage>
        <taxon>Bacteria</taxon>
        <taxon>Pseudomonadati</taxon>
        <taxon>Bacteroidota</taxon>
        <taxon>Bacteroidia</taxon>
        <taxon>Bacteroidales</taxon>
        <taxon>Dysgonomonadaceae</taxon>
        <taxon>Dysgonomonas</taxon>
    </lineage>
</organism>
<protein>
    <submittedName>
        <fullName evidence="1">Uncharacterized protein</fullName>
    </submittedName>
</protein>
<dbReference type="Proteomes" id="UP000297861">
    <property type="component" value="Unassembled WGS sequence"/>
</dbReference>